<dbReference type="PROSITE" id="PS00676">
    <property type="entry name" value="SIGMA54_INTERACT_2"/>
    <property type="match status" value="1"/>
</dbReference>
<dbReference type="GO" id="GO:0006355">
    <property type="term" value="P:regulation of DNA-templated transcription"/>
    <property type="evidence" value="ECO:0007669"/>
    <property type="project" value="InterPro"/>
</dbReference>
<dbReference type="SMART" id="SM00382">
    <property type="entry name" value="AAA"/>
    <property type="match status" value="1"/>
</dbReference>
<keyword evidence="4" id="KW-0238">DNA-binding</keyword>
<dbReference type="InterPro" id="IPR058031">
    <property type="entry name" value="AAA_lid_NorR"/>
</dbReference>
<sequence length="568" mass="60699">MCCAANQGFTRVGVKCTLKYLGENYLKVVNTTVFESASRAVDEGELLALCSDLGAELPQAVRLQRLVDLLRMQFRCGAVALLRLEDERLRPVAVNGLVGDALGRRFAVAQHPRLAAILARHEVTCFEHDSSLPDPYDGLLDTLVGEPLPVHDCMGVALHVDGRPWGVLTLDALATGTFGAAARARLARAVPLVEAVVRVARLEQELRTLRMAAAGGLSGGSASELPARTVGEAEIVGESPALARLLHELSVVAASELPVLLLGETGVGKELFARLLHQRSPRRGKPLVHVNCAALPESLAESELFGHVRGAFSGAVSDRPGRFEAAEGGTLFLDEVGELPLAVQAKLLRTLQNGEIQRLGADRPRSVNVRVVAATNRNLREQVASGAFRADLYHRLSVYPVPIPPLRERGNDVLLLAGRFLELNRARLGLRSLRLSPEAQLALRRYPWPGNVRELEHVISRAALKALSRGAQANAIVTLEPSLLDLDALAAPPGTGPAPAPASAPQAAAPAPLPAEPLTLRDAVDACQRRAIAGALERHGGNWARAARTLDVDASNLHKLARRLGLKS</sequence>
<evidence type="ECO:0000313" key="7">
    <source>
        <dbReference type="EMBL" id="PWW46904.1"/>
    </source>
</evidence>
<keyword evidence="2" id="KW-0067">ATP-binding</keyword>
<dbReference type="Gene3D" id="3.40.50.300">
    <property type="entry name" value="P-loop containing nucleotide triphosphate hydrolases"/>
    <property type="match status" value="1"/>
</dbReference>
<accession>A0A317RBL3</accession>
<keyword evidence="1" id="KW-0547">Nucleotide-binding</keyword>
<keyword evidence="3" id="KW-0805">Transcription regulation</keyword>
<dbReference type="PANTHER" id="PTHR32071:SF35">
    <property type="entry name" value="ANAEROBIC NITRIC OXIDE REDUCTASE TRANSCRIPTION REGULATOR NORR"/>
    <property type="match status" value="1"/>
</dbReference>
<dbReference type="SMART" id="SM00065">
    <property type="entry name" value="GAF"/>
    <property type="match status" value="1"/>
</dbReference>
<dbReference type="InterPro" id="IPR009057">
    <property type="entry name" value="Homeodomain-like_sf"/>
</dbReference>
<evidence type="ECO:0000256" key="5">
    <source>
        <dbReference type="ARBA" id="ARBA00023163"/>
    </source>
</evidence>
<dbReference type="InterPro" id="IPR029016">
    <property type="entry name" value="GAF-like_dom_sf"/>
</dbReference>
<evidence type="ECO:0000256" key="1">
    <source>
        <dbReference type="ARBA" id="ARBA00022741"/>
    </source>
</evidence>
<dbReference type="InterPro" id="IPR002197">
    <property type="entry name" value="HTH_Fis"/>
</dbReference>
<evidence type="ECO:0000313" key="8">
    <source>
        <dbReference type="Proteomes" id="UP000246483"/>
    </source>
</evidence>
<dbReference type="Gene3D" id="1.10.8.60">
    <property type="match status" value="1"/>
</dbReference>
<reference evidence="7 8" key="1">
    <citation type="submission" date="2018-05" db="EMBL/GenBank/DDBJ databases">
        <title>Genomic Encyclopedia of Type Strains, Phase IV (KMG-IV): sequencing the most valuable type-strain genomes for metagenomic binning, comparative biology and taxonomic classification.</title>
        <authorList>
            <person name="Goeker M."/>
        </authorList>
    </citation>
    <scope>NUCLEOTIDE SEQUENCE [LARGE SCALE GENOMIC DNA]</scope>
    <source>
        <strain evidence="7 8">DSM 26006</strain>
    </source>
</reference>
<dbReference type="GO" id="GO:0043565">
    <property type="term" value="F:sequence-specific DNA binding"/>
    <property type="evidence" value="ECO:0007669"/>
    <property type="project" value="InterPro"/>
</dbReference>
<keyword evidence="5" id="KW-0804">Transcription</keyword>
<dbReference type="Pfam" id="PF25601">
    <property type="entry name" value="AAA_lid_14"/>
    <property type="match status" value="1"/>
</dbReference>
<comment type="caution">
    <text evidence="7">The sequence shown here is derived from an EMBL/GenBank/DDBJ whole genome shotgun (WGS) entry which is preliminary data.</text>
</comment>
<dbReference type="Gene3D" id="1.10.10.60">
    <property type="entry name" value="Homeodomain-like"/>
    <property type="match status" value="1"/>
</dbReference>
<evidence type="ECO:0000256" key="4">
    <source>
        <dbReference type="ARBA" id="ARBA00023125"/>
    </source>
</evidence>
<dbReference type="Proteomes" id="UP000246483">
    <property type="component" value="Unassembled WGS sequence"/>
</dbReference>
<evidence type="ECO:0000259" key="6">
    <source>
        <dbReference type="PROSITE" id="PS50045"/>
    </source>
</evidence>
<dbReference type="NCBIfam" id="NF003451">
    <property type="entry name" value="PRK05022.1"/>
    <property type="match status" value="1"/>
</dbReference>
<gene>
    <name evidence="7" type="ORF">DFR36_103179</name>
</gene>
<evidence type="ECO:0000256" key="2">
    <source>
        <dbReference type="ARBA" id="ARBA00022840"/>
    </source>
</evidence>
<dbReference type="InterPro" id="IPR027417">
    <property type="entry name" value="P-loop_NTPase"/>
</dbReference>
<dbReference type="Pfam" id="PF00158">
    <property type="entry name" value="Sigma54_activat"/>
    <property type="match status" value="1"/>
</dbReference>
<dbReference type="InterPro" id="IPR002078">
    <property type="entry name" value="Sigma_54_int"/>
</dbReference>
<dbReference type="PRINTS" id="PR01590">
    <property type="entry name" value="HTHFIS"/>
</dbReference>
<dbReference type="InterPro" id="IPR025662">
    <property type="entry name" value="Sigma_54_int_dom_ATP-bd_1"/>
</dbReference>
<dbReference type="SUPFAM" id="SSF55781">
    <property type="entry name" value="GAF domain-like"/>
    <property type="match status" value="1"/>
</dbReference>
<dbReference type="PANTHER" id="PTHR32071">
    <property type="entry name" value="TRANSCRIPTIONAL REGULATORY PROTEIN"/>
    <property type="match status" value="1"/>
</dbReference>
<dbReference type="Pfam" id="PF01590">
    <property type="entry name" value="GAF"/>
    <property type="match status" value="1"/>
</dbReference>
<dbReference type="FunFam" id="3.40.50.300:FF:000006">
    <property type="entry name" value="DNA-binding transcriptional regulator NtrC"/>
    <property type="match status" value="1"/>
</dbReference>
<keyword evidence="8" id="KW-1185">Reference proteome</keyword>
<dbReference type="GO" id="GO:0005524">
    <property type="term" value="F:ATP binding"/>
    <property type="evidence" value="ECO:0007669"/>
    <property type="project" value="UniProtKB-KW"/>
</dbReference>
<feature type="domain" description="Sigma-54 factor interaction" evidence="6">
    <location>
        <begin position="235"/>
        <end position="464"/>
    </location>
</feature>
<dbReference type="PROSITE" id="PS50045">
    <property type="entry name" value="SIGMA54_INTERACT_4"/>
    <property type="match status" value="1"/>
</dbReference>
<dbReference type="PROSITE" id="PS00675">
    <property type="entry name" value="SIGMA54_INTERACT_1"/>
    <property type="match status" value="1"/>
</dbReference>
<dbReference type="PROSITE" id="PS00688">
    <property type="entry name" value="SIGMA54_INTERACT_3"/>
    <property type="match status" value="1"/>
</dbReference>
<dbReference type="SUPFAM" id="SSF46689">
    <property type="entry name" value="Homeodomain-like"/>
    <property type="match status" value="1"/>
</dbReference>
<dbReference type="AlphaFoldDB" id="A0A317RBL3"/>
<dbReference type="InterPro" id="IPR003018">
    <property type="entry name" value="GAF"/>
</dbReference>
<dbReference type="OrthoDB" id="9761705at2"/>
<dbReference type="Gene3D" id="3.30.450.40">
    <property type="match status" value="1"/>
</dbReference>
<dbReference type="CDD" id="cd00009">
    <property type="entry name" value="AAA"/>
    <property type="match status" value="1"/>
</dbReference>
<name>A0A317RBL3_9BURK</name>
<dbReference type="InterPro" id="IPR003593">
    <property type="entry name" value="AAA+_ATPase"/>
</dbReference>
<dbReference type="EMBL" id="QGUB01000003">
    <property type="protein sequence ID" value="PWW46904.1"/>
    <property type="molecule type" value="Genomic_DNA"/>
</dbReference>
<dbReference type="InterPro" id="IPR025944">
    <property type="entry name" value="Sigma_54_int_dom_CS"/>
</dbReference>
<dbReference type="InterPro" id="IPR025943">
    <property type="entry name" value="Sigma_54_int_dom_ATP-bd_2"/>
</dbReference>
<organism evidence="7 8">
    <name type="scientific">Melaminivora alkalimesophila</name>
    <dbReference type="NCBI Taxonomy" id="1165852"/>
    <lineage>
        <taxon>Bacteria</taxon>
        <taxon>Pseudomonadati</taxon>
        <taxon>Pseudomonadota</taxon>
        <taxon>Betaproteobacteria</taxon>
        <taxon>Burkholderiales</taxon>
        <taxon>Comamonadaceae</taxon>
        <taxon>Melaminivora</taxon>
    </lineage>
</organism>
<dbReference type="SUPFAM" id="SSF52540">
    <property type="entry name" value="P-loop containing nucleoside triphosphate hydrolases"/>
    <property type="match status" value="1"/>
</dbReference>
<proteinExistence type="predicted"/>
<protein>
    <submittedName>
        <fullName evidence="7">Anaerobic nitric oxide reductase transcription regulator</fullName>
    </submittedName>
</protein>
<evidence type="ECO:0000256" key="3">
    <source>
        <dbReference type="ARBA" id="ARBA00023015"/>
    </source>
</evidence>